<dbReference type="Pfam" id="PF12636">
    <property type="entry name" value="DUF3781"/>
    <property type="match status" value="1"/>
</dbReference>
<dbReference type="EMBL" id="BEDT01000007">
    <property type="protein sequence ID" value="GAX48422.1"/>
    <property type="molecule type" value="Genomic_DNA"/>
</dbReference>
<dbReference type="Proteomes" id="UP000218689">
    <property type="component" value="Unassembled WGS sequence"/>
</dbReference>
<organism evidence="1 2">
    <name type="scientific">Pseudolactococcus reticulitermitis</name>
    <dbReference type="NCBI Taxonomy" id="2025039"/>
    <lineage>
        <taxon>Bacteria</taxon>
        <taxon>Bacillati</taxon>
        <taxon>Bacillota</taxon>
        <taxon>Bacilli</taxon>
        <taxon>Lactobacillales</taxon>
        <taxon>Streptococcaceae</taxon>
        <taxon>Pseudolactococcus</taxon>
    </lineage>
</organism>
<keyword evidence="2" id="KW-1185">Reference proteome</keyword>
<comment type="caution">
    <text evidence="1">The sequence shown here is derived from an EMBL/GenBank/DDBJ whole genome shotgun (WGS) entry which is preliminary data.</text>
</comment>
<evidence type="ECO:0000313" key="1">
    <source>
        <dbReference type="EMBL" id="GAX48422.1"/>
    </source>
</evidence>
<reference evidence="2" key="1">
    <citation type="submission" date="2017-08" db="EMBL/GenBank/DDBJ databases">
        <title>Draft genome sequence of Lactococcus sp. strain Rs-Y01, isolated from the gut of the lower termite Reticulitermes speratus.</title>
        <authorList>
            <person name="Ohkuma M."/>
            <person name="Yuki M."/>
        </authorList>
    </citation>
    <scope>NUCLEOTIDE SEQUENCE [LARGE SCALE GENOMIC DNA]</scope>
    <source>
        <strain evidence="2">Rs-Y01</strain>
    </source>
</reference>
<sequence>MRHIRKTILAKICYTDLVYDRINKKLNQSMSRQEIEKLLFDLVENIENEINRVGKNYYVTDTRHKISVTINANTYRVITVNKIQ</sequence>
<dbReference type="OrthoDB" id="1093942at2"/>
<dbReference type="InterPro" id="IPR024229">
    <property type="entry name" value="DUF3781"/>
</dbReference>
<name>A0A224XEU9_9LACT</name>
<gene>
    <name evidence="1" type="ORF">RsY01_2045</name>
</gene>
<protein>
    <recommendedName>
        <fullName evidence="3">DUF3781 domain-containing protein</fullName>
    </recommendedName>
</protein>
<proteinExistence type="predicted"/>
<evidence type="ECO:0000313" key="2">
    <source>
        <dbReference type="Proteomes" id="UP000218689"/>
    </source>
</evidence>
<evidence type="ECO:0008006" key="3">
    <source>
        <dbReference type="Google" id="ProtNLM"/>
    </source>
</evidence>
<dbReference type="RefSeq" id="WP_094785435.1">
    <property type="nucleotide sequence ID" value="NZ_BEDT01000007.1"/>
</dbReference>
<accession>A0A224XEU9</accession>
<dbReference type="AlphaFoldDB" id="A0A224XEU9"/>